<gene>
    <name evidence="12" type="ORF">DNTS_004195</name>
</gene>
<proteinExistence type="predicted"/>
<keyword evidence="8" id="KW-0539">Nucleus</keyword>
<organism evidence="12 13">
    <name type="scientific">Danionella cerebrum</name>
    <dbReference type="NCBI Taxonomy" id="2873325"/>
    <lineage>
        <taxon>Eukaryota</taxon>
        <taxon>Metazoa</taxon>
        <taxon>Chordata</taxon>
        <taxon>Craniata</taxon>
        <taxon>Vertebrata</taxon>
        <taxon>Euteleostomi</taxon>
        <taxon>Actinopterygii</taxon>
        <taxon>Neopterygii</taxon>
        <taxon>Teleostei</taxon>
        <taxon>Ostariophysi</taxon>
        <taxon>Cypriniformes</taxon>
        <taxon>Danionidae</taxon>
        <taxon>Danioninae</taxon>
        <taxon>Danionella</taxon>
    </lineage>
</organism>
<feature type="region of interest" description="Disordered" evidence="10">
    <location>
        <begin position="73"/>
        <end position="95"/>
    </location>
</feature>
<feature type="domain" description="C2H2-type" evidence="11">
    <location>
        <begin position="152"/>
        <end position="173"/>
    </location>
</feature>
<dbReference type="SUPFAM" id="SSF57667">
    <property type="entry name" value="beta-beta-alpha zinc fingers"/>
    <property type="match status" value="2"/>
</dbReference>
<dbReference type="PROSITE" id="PS00028">
    <property type="entry name" value="ZINC_FINGER_C2H2_1"/>
    <property type="match status" value="2"/>
</dbReference>
<dbReference type="PANTHER" id="PTHR24394">
    <property type="entry name" value="ZINC FINGER PROTEIN"/>
    <property type="match status" value="1"/>
</dbReference>
<keyword evidence="6" id="KW-0805">Transcription regulation</keyword>
<reference evidence="12 13" key="1">
    <citation type="journal article" date="2019" name="Sci. Data">
        <title>Hybrid genome assembly and annotation of Danionella translucida.</title>
        <authorList>
            <person name="Kadobianskyi M."/>
            <person name="Schulze L."/>
            <person name="Schuelke M."/>
            <person name="Judkewitz B."/>
        </authorList>
    </citation>
    <scope>NUCLEOTIDE SEQUENCE [LARGE SCALE GENOMIC DNA]</scope>
    <source>
        <strain evidence="12 13">Bolton</strain>
    </source>
</reference>
<keyword evidence="7" id="KW-0804">Transcription</keyword>
<feature type="domain" description="C2H2-type" evidence="11">
    <location>
        <begin position="96"/>
        <end position="123"/>
    </location>
</feature>
<dbReference type="GO" id="GO:0000981">
    <property type="term" value="F:DNA-binding transcription factor activity, RNA polymerase II-specific"/>
    <property type="evidence" value="ECO:0007669"/>
    <property type="project" value="TreeGrafter"/>
</dbReference>
<evidence type="ECO:0000256" key="9">
    <source>
        <dbReference type="PROSITE-ProRule" id="PRU00042"/>
    </source>
</evidence>
<dbReference type="OrthoDB" id="427030at2759"/>
<keyword evidence="4 9" id="KW-0863">Zinc-finger</keyword>
<evidence type="ECO:0000256" key="1">
    <source>
        <dbReference type="ARBA" id="ARBA00004123"/>
    </source>
</evidence>
<dbReference type="FunFam" id="3.30.160.60:FF:002672">
    <property type="entry name" value="Zinc finger protein 347"/>
    <property type="match status" value="2"/>
</dbReference>
<evidence type="ECO:0000313" key="12">
    <source>
        <dbReference type="EMBL" id="TRY86414.1"/>
    </source>
</evidence>
<dbReference type="GO" id="GO:0008270">
    <property type="term" value="F:zinc ion binding"/>
    <property type="evidence" value="ECO:0007669"/>
    <property type="project" value="UniProtKB-KW"/>
</dbReference>
<evidence type="ECO:0000256" key="3">
    <source>
        <dbReference type="ARBA" id="ARBA00022737"/>
    </source>
</evidence>
<dbReference type="PANTHER" id="PTHR24394:SF48">
    <property type="entry name" value="ZINC FINGER PROTEIN 771"/>
    <property type="match status" value="1"/>
</dbReference>
<dbReference type="PROSITE" id="PS50157">
    <property type="entry name" value="ZINC_FINGER_C2H2_2"/>
    <property type="match status" value="3"/>
</dbReference>
<keyword evidence="5" id="KW-0862">Zinc</keyword>
<evidence type="ECO:0000256" key="6">
    <source>
        <dbReference type="ARBA" id="ARBA00023015"/>
    </source>
</evidence>
<keyword evidence="2" id="KW-0479">Metal-binding</keyword>
<evidence type="ECO:0000256" key="10">
    <source>
        <dbReference type="SAM" id="MobiDB-lite"/>
    </source>
</evidence>
<dbReference type="InterPro" id="IPR013087">
    <property type="entry name" value="Znf_C2H2_type"/>
</dbReference>
<dbReference type="InterPro" id="IPR036236">
    <property type="entry name" value="Znf_C2H2_sf"/>
</dbReference>
<dbReference type="GO" id="GO:0005634">
    <property type="term" value="C:nucleus"/>
    <property type="evidence" value="ECO:0007669"/>
    <property type="project" value="UniProtKB-SubCell"/>
</dbReference>
<dbReference type="Pfam" id="PF00096">
    <property type="entry name" value="zf-C2H2"/>
    <property type="match status" value="3"/>
</dbReference>
<evidence type="ECO:0000256" key="7">
    <source>
        <dbReference type="ARBA" id="ARBA00023163"/>
    </source>
</evidence>
<accession>A0A553Q913</accession>
<keyword evidence="3" id="KW-0677">Repeat</keyword>
<feature type="non-terminal residue" evidence="12">
    <location>
        <position position="173"/>
    </location>
</feature>
<keyword evidence="13" id="KW-1185">Reference proteome</keyword>
<comment type="caution">
    <text evidence="12">The sequence shown here is derived from an EMBL/GenBank/DDBJ whole genome shotgun (WGS) entry which is preliminary data.</text>
</comment>
<evidence type="ECO:0000256" key="2">
    <source>
        <dbReference type="ARBA" id="ARBA00022723"/>
    </source>
</evidence>
<dbReference type="GO" id="GO:0003677">
    <property type="term" value="F:DNA binding"/>
    <property type="evidence" value="ECO:0007669"/>
    <property type="project" value="UniProtKB-KW"/>
</dbReference>
<dbReference type="SMART" id="SM00355">
    <property type="entry name" value="ZnF_C2H2"/>
    <property type="match status" value="3"/>
</dbReference>
<evidence type="ECO:0000313" key="13">
    <source>
        <dbReference type="Proteomes" id="UP000316079"/>
    </source>
</evidence>
<dbReference type="EMBL" id="SRMA01026218">
    <property type="protein sequence ID" value="TRY86414.1"/>
    <property type="molecule type" value="Genomic_DNA"/>
</dbReference>
<protein>
    <recommendedName>
        <fullName evidence="11">C2H2-type domain-containing protein</fullName>
    </recommendedName>
</protein>
<evidence type="ECO:0000256" key="4">
    <source>
        <dbReference type="ARBA" id="ARBA00022771"/>
    </source>
</evidence>
<name>A0A553Q913_9TELE</name>
<dbReference type="STRING" id="623744.A0A553Q913"/>
<evidence type="ECO:0000256" key="8">
    <source>
        <dbReference type="ARBA" id="ARBA00023242"/>
    </source>
</evidence>
<dbReference type="Proteomes" id="UP000316079">
    <property type="component" value="Unassembled WGS sequence"/>
</dbReference>
<feature type="domain" description="C2H2-type" evidence="11">
    <location>
        <begin position="124"/>
        <end position="151"/>
    </location>
</feature>
<evidence type="ECO:0000259" key="11">
    <source>
        <dbReference type="PROSITE" id="PS50157"/>
    </source>
</evidence>
<dbReference type="FunFam" id="3.30.160.60:FF:000328">
    <property type="entry name" value="Zinc finger protein 1079"/>
    <property type="match status" value="1"/>
</dbReference>
<dbReference type="Gene3D" id="3.30.160.60">
    <property type="entry name" value="Classic Zinc Finger"/>
    <property type="match status" value="3"/>
</dbReference>
<sequence>MDAFHEDDKISIKVEFIHNNREYGIAPDLSEIKDEHIKEEKELLQLKEEEEKCHFQATEEFSSFSHIENTLPLSEQESQRGALGGTKTTNAGEKPHSCDQCGKSFITKNYLQCHMRIHTGEKPHSCDQCGKSFITKNNLQCHMRIHTGEKPHSCDQCGKSFITKNNLQCHMRI</sequence>
<evidence type="ECO:0000256" key="5">
    <source>
        <dbReference type="ARBA" id="ARBA00022833"/>
    </source>
</evidence>
<dbReference type="AlphaFoldDB" id="A0A553Q913"/>
<comment type="subcellular location">
    <subcellularLocation>
        <location evidence="1">Nucleus</location>
    </subcellularLocation>
</comment>